<reference evidence="3" key="1">
    <citation type="submission" date="2018-05" db="EMBL/GenBank/DDBJ databases">
        <authorList>
            <person name="Lanie J.A."/>
            <person name="Ng W.-L."/>
            <person name="Kazmierczak K.M."/>
            <person name="Andrzejewski T.M."/>
            <person name="Davidsen T.M."/>
            <person name="Wayne K.J."/>
            <person name="Tettelin H."/>
            <person name="Glass J.I."/>
            <person name="Rusch D."/>
            <person name="Podicherti R."/>
            <person name="Tsui H.-C.T."/>
            <person name="Winkler M.E."/>
        </authorList>
    </citation>
    <scope>NUCLEOTIDE SEQUENCE</scope>
</reference>
<accession>A0A382SBU0</accession>
<keyword evidence="1" id="KW-1133">Transmembrane helix</keyword>
<proteinExistence type="predicted"/>
<organism evidence="3">
    <name type="scientific">marine metagenome</name>
    <dbReference type="NCBI Taxonomy" id="408172"/>
    <lineage>
        <taxon>unclassified sequences</taxon>
        <taxon>metagenomes</taxon>
        <taxon>ecological metagenomes</taxon>
    </lineage>
</organism>
<dbReference type="InterPro" id="IPR036938">
    <property type="entry name" value="PAP2/HPO_sf"/>
</dbReference>
<feature type="transmembrane region" description="Helical" evidence="1">
    <location>
        <begin position="134"/>
        <end position="154"/>
    </location>
</feature>
<feature type="transmembrane region" description="Helical" evidence="1">
    <location>
        <begin position="65"/>
        <end position="88"/>
    </location>
</feature>
<dbReference type="Pfam" id="PF01569">
    <property type="entry name" value="PAP2"/>
    <property type="match status" value="1"/>
</dbReference>
<feature type="non-terminal residue" evidence="3">
    <location>
        <position position="165"/>
    </location>
</feature>
<gene>
    <name evidence="3" type="ORF">METZ01_LOCUS360208</name>
</gene>
<feature type="transmembrane region" description="Helical" evidence="1">
    <location>
        <begin position="108"/>
        <end position="127"/>
    </location>
</feature>
<name>A0A382SBU0_9ZZZZ</name>
<feature type="domain" description="Phosphatidic acid phosphatase type 2/haloperoxidase" evidence="2">
    <location>
        <begin position="66"/>
        <end position="165"/>
    </location>
</feature>
<evidence type="ECO:0000256" key="1">
    <source>
        <dbReference type="SAM" id="Phobius"/>
    </source>
</evidence>
<dbReference type="EMBL" id="UINC01127921">
    <property type="protein sequence ID" value="SVD07354.1"/>
    <property type="molecule type" value="Genomic_DNA"/>
</dbReference>
<dbReference type="Gene3D" id="1.20.144.10">
    <property type="entry name" value="Phosphatidic acid phosphatase type 2/haloperoxidase"/>
    <property type="match status" value="1"/>
</dbReference>
<dbReference type="AlphaFoldDB" id="A0A382SBU0"/>
<evidence type="ECO:0000259" key="2">
    <source>
        <dbReference type="Pfam" id="PF01569"/>
    </source>
</evidence>
<dbReference type="InterPro" id="IPR000326">
    <property type="entry name" value="PAP2/HPO"/>
</dbReference>
<dbReference type="SUPFAM" id="SSF48317">
    <property type="entry name" value="Acid phosphatase/Vanadium-dependent haloperoxidase"/>
    <property type="match status" value="1"/>
</dbReference>
<evidence type="ECO:0000313" key="3">
    <source>
        <dbReference type="EMBL" id="SVD07354.1"/>
    </source>
</evidence>
<keyword evidence="1" id="KW-0472">Membrane</keyword>
<sequence length="165" mass="18038">METLLEFDGRIVLWLNGGIGRFAGLDWAAYLAVSDYFVPLAMCFWMLGLWFFGKDCQERGRNQKAVLAAAIALGFANLAVLLLDQAIFRGRPFTRFDLATLFYEPTDSSFPANPAAVAFAVATATWLGNRRASILLVGLAVVWCLARVYSGLFYPSDILAGGLIG</sequence>
<protein>
    <recommendedName>
        <fullName evidence="2">Phosphatidic acid phosphatase type 2/haloperoxidase domain-containing protein</fullName>
    </recommendedName>
</protein>
<keyword evidence="1" id="KW-0812">Transmembrane</keyword>
<feature type="transmembrane region" description="Helical" evidence="1">
    <location>
        <begin position="36"/>
        <end position="53"/>
    </location>
</feature>